<sequence>MVFSGYQWTYFTSLAPGKFRTRAELFLTAVDWPALLKYVAEKRYGIDCMLLPDIGLGYNHMVRILEFADDVRRVARLRMPPLGKSEHDQSALKIAMGCEINASSLVQQKTSIPTPQIHAFEVSSDCSVKAPFMVMDCLEGNVAMDLDIKIPTEYKEDFFKNLAKLHVQLSGVQLPRIGTVLSINEDGTYLQGPIPGLGGPFDTANQFFEASATNIEFGSPEEKIRAASGQYADELLPSISSFKEAIHRLAGRMSIRNHGPFPLCHGDFGHNNIVVDDHYHILGVIDWEIAYAGPWEIFADFPLTLSAVPRAMDAPWNYDEDGTPKNASTLRQFADRRDYVAFVRQAEEDSGGNGHTLSEVLENPEKQQLITAMSKRGKLDGMAS</sequence>
<name>A0A1E1LII5_9HELO</name>
<organism evidence="2 3">
    <name type="scientific">Rhynchosporium agropyri</name>
    <dbReference type="NCBI Taxonomy" id="914238"/>
    <lineage>
        <taxon>Eukaryota</taxon>
        <taxon>Fungi</taxon>
        <taxon>Dikarya</taxon>
        <taxon>Ascomycota</taxon>
        <taxon>Pezizomycotina</taxon>
        <taxon>Leotiomycetes</taxon>
        <taxon>Helotiales</taxon>
        <taxon>Ploettnerulaceae</taxon>
        <taxon>Rhynchosporium</taxon>
    </lineage>
</organism>
<dbReference type="Gene3D" id="3.90.1200.10">
    <property type="match status" value="1"/>
</dbReference>
<dbReference type="InterPro" id="IPR011009">
    <property type="entry name" value="Kinase-like_dom_sf"/>
</dbReference>
<proteinExistence type="predicted"/>
<dbReference type="PANTHER" id="PTHR21310:SF37">
    <property type="entry name" value="AMINOGLYCOSIDE PHOSPHOTRANSFERASE DOMAIN-CONTAINING PROTEIN"/>
    <property type="match status" value="1"/>
</dbReference>
<dbReference type="OrthoDB" id="10003767at2759"/>
<evidence type="ECO:0000313" key="3">
    <source>
        <dbReference type="Proteomes" id="UP000178912"/>
    </source>
</evidence>
<gene>
    <name evidence="2" type="ORF">RAG0_14815</name>
</gene>
<accession>A0A1E1LII5</accession>
<evidence type="ECO:0000313" key="2">
    <source>
        <dbReference type="EMBL" id="CZT10295.1"/>
    </source>
</evidence>
<dbReference type="SUPFAM" id="SSF56112">
    <property type="entry name" value="Protein kinase-like (PK-like)"/>
    <property type="match status" value="1"/>
</dbReference>
<dbReference type="Pfam" id="PF01636">
    <property type="entry name" value="APH"/>
    <property type="match status" value="1"/>
</dbReference>
<dbReference type="InterPro" id="IPR002575">
    <property type="entry name" value="Aminoglycoside_PTrfase"/>
</dbReference>
<dbReference type="InterPro" id="IPR051678">
    <property type="entry name" value="AGP_Transferase"/>
</dbReference>
<reference evidence="3" key="1">
    <citation type="submission" date="2016-03" db="EMBL/GenBank/DDBJ databases">
        <authorList>
            <person name="Guldener U."/>
        </authorList>
    </citation>
    <scope>NUCLEOTIDE SEQUENCE [LARGE SCALE GENOMIC DNA]</scope>
    <source>
        <strain evidence="3">04CH-RAC-A.6.1</strain>
    </source>
</reference>
<dbReference type="AlphaFoldDB" id="A0A1E1LII5"/>
<keyword evidence="3" id="KW-1185">Reference proteome</keyword>
<protein>
    <recommendedName>
        <fullName evidence="1">Aminoglycoside phosphotransferase domain-containing protein</fullName>
    </recommendedName>
</protein>
<evidence type="ECO:0000259" key="1">
    <source>
        <dbReference type="Pfam" id="PF01636"/>
    </source>
</evidence>
<dbReference type="PANTHER" id="PTHR21310">
    <property type="entry name" value="AMINOGLYCOSIDE PHOSPHOTRANSFERASE-RELATED-RELATED"/>
    <property type="match status" value="1"/>
</dbReference>
<feature type="domain" description="Aminoglycoside phosphotransferase" evidence="1">
    <location>
        <begin position="109"/>
        <end position="295"/>
    </location>
</feature>
<dbReference type="EMBL" id="FJUX01000126">
    <property type="protein sequence ID" value="CZT10295.1"/>
    <property type="molecule type" value="Genomic_DNA"/>
</dbReference>
<dbReference type="Proteomes" id="UP000178912">
    <property type="component" value="Unassembled WGS sequence"/>
</dbReference>